<proteinExistence type="predicted"/>
<evidence type="ECO:0000256" key="4">
    <source>
        <dbReference type="SAM" id="MobiDB-lite"/>
    </source>
</evidence>
<dbReference type="GO" id="GO:0003677">
    <property type="term" value="F:DNA binding"/>
    <property type="evidence" value="ECO:0007669"/>
    <property type="project" value="UniProtKB-KW"/>
</dbReference>
<feature type="region of interest" description="Disordered" evidence="4">
    <location>
        <begin position="1"/>
        <end position="20"/>
    </location>
</feature>
<dbReference type="PANTHER" id="PTHR30136">
    <property type="entry name" value="HELIX-TURN-HELIX TRANSCRIPTIONAL REGULATOR, ICLR FAMILY"/>
    <property type="match status" value="1"/>
</dbReference>
<dbReference type="Proteomes" id="UP000189796">
    <property type="component" value="Chromosome I"/>
</dbReference>
<dbReference type="FunFam" id="1.10.10.10:FF:000056">
    <property type="entry name" value="IclR family transcriptional regulator"/>
    <property type="match status" value="1"/>
</dbReference>
<keyword evidence="3" id="KW-0804">Transcription</keyword>
<evidence type="ECO:0000313" key="8">
    <source>
        <dbReference type="Proteomes" id="UP000189796"/>
    </source>
</evidence>
<feature type="domain" description="IclR-ED" evidence="6">
    <location>
        <begin position="85"/>
        <end position="274"/>
    </location>
</feature>
<dbReference type="GO" id="GO:0003700">
    <property type="term" value="F:DNA-binding transcription factor activity"/>
    <property type="evidence" value="ECO:0007669"/>
    <property type="project" value="TreeGrafter"/>
</dbReference>
<evidence type="ECO:0000259" key="6">
    <source>
        <dbReference type="PROSITE" id="PS51078"/>
    </source>
</evidence>
<dbReference type="Gene3D" id="3.30.450.40">
    <property type="match status" value="1"/>
</dbReference>
<dbReference type="AlphaFoldDB" id="A0A1M5WGQ0"/>
<evidence type="ECO:0000256" key="2">
    <source>
        <dbReference type="ARBA" id="ARBA00023125"/>
    </source>
</evidence>
<evidence type="ECO:0000256" key="3">
    <source>
        <dbReference type="ARBA" id="ARBA00023163"/>
    </source>
</evidence>
<dbReference type="PROSITE" id="PS51078">
    <property type="entry name" value="ICLR_ED"/>
    <property type="match status" value="1"/>
</dbReference>
<evidence type="ECO:0000256" key="1">
    <source>
        <dbReference type="ARBA" id="ARBA00023015"/>
    </source>
</evidence>
<dbReference type="Pfam" id="PF01614">
    <property type="entry name" value="IclR_C"/>
    <property type="match status" value="1"/>
</dbReference>
<reference evidence="7 8" key="1">
    <citation type="submission" date="2016-11" db="EMBL/GenBank/DDBJ databases">
        <authorList>
            <person name="Jaros S."/>
            <person name="Januszkiewicz K."/>
            <person name="Wedrychowicz H."/>
        </authorList>
    </citation>
    <scope>NUCLEOTIDE SEQUENCE [LARGE SCALE GENOMIC DNA]</scope>
    <source>
        <strain evidence="7 8">GAS138</strain>
    </source>
</reference>
<accession>A0A1M5WGQ0</accession>
<gene>
    <name evidence="7" type="ORF">SAMN05443248_6575</name>
</gene>
<protein>
    <submittedName>
        <fullName evidence="7">Transcriptional regulator, IclR family</fullName>
    </submittedName>
</protein>
<name>A0A1M5WGQ0_9BRAD</name>
<dbReference type="GO" id="GO:0045892">
    <property type="term" value="P:negative regulation of DNA-templated transcription"/>
    <property type="evidence" value="ECO:0007669"/>
    <property type="project" value="TreeGrafter"/>
</dbReference>
<dbReference type="EMBL" id="LT670817">
    <property type="protein sequence ID" value="SHH86729.1"/>
    <property type="molecule type" value="Genomic_DNA"/>
</dbReference>
<dbReference type="InterPro" id="IPR005471">
    <property type="entry name" value="Tscrpt_reg_IclR_N"/>
</dbReference>
<dbReference type="OrthoDB" id="6811967at2"/>
<dbReference type="PANTHER" id="PTHR30136:SF8">
    <property type="entry name" value="TRANSCRIPTIONAL REGULATORY PROTEIN"/>
    <property type="match status" value="1"/>
</dbReference>
<dbReference type="InterPro" id="IPR029016">
    <property type="entry name" value="GAF-like_dom_sf"/>
</dbReference>
<dbReference type="Gene3D" id="1.10.10.10">
    <property type="entry name" value="Winged helix-like DNA-binding domain superfamily/Winged helix DNA-binding domain"/>
    <property type="match status" value="1"/>
</dbReference>
<dbReference type="InterPro" id="IPR050707">
    <property type="entry name" value="HTH_MetabolicPath_Reg"/>
</dbReference>
<feature type="domain" description="HTH iclR-type" evidence="5">
    <location>
        <begin position="22"/>
        <end position="84"/>
    </location>
</feature>
<evidence type="ECO:0000313" key="7">
    <source>
        <dbReference type="EMBL" id="SHH86729.1"/>
    </source>
</evidence>
<dbReference type="SUPFAM" id="SSF55781">
    <property type="entry name" value="GAF domain-like"/>
    <property type="match status" value="1"/>
</dbReference>
<dbReference type="InterPro" id="IPR036390">
    <property type="entry name" value="WH_DNA-bd_sf"/>
</dbReference>
<dbReference type="SUPFAM" id="SSF46785">
    <property type="entry name" value="Winged helix' DNA-binding domain"/>
    <property type="match status" value="1"/>
</dbReference>
<dbReference type="InterPro" id="IPR036388">
    <property type="entry name" value="WH-like_DNA-bd_sf"/>
</dbReference>
<dbReference type="InterPro" id="IPR014757">
    <property type="entry name" value="Tscrpt_reg_IclR_C"/>
</dbReference>
<keyword evidence="2" id="KW-0238">DNA-binding</keyword>
<dbReference type="PROSITE" id="PS51077">
    <property type="entry name" value="HTH_ICLR"/>
    <property type="match status" value="1"/>
</dbReference>
<organism evidence="7 8">
    <name type="scientific">Bradyrhizobium erythrophlei</name>
    <dbReference type="NCBI Taxonomy" id="1437360"/>
    <lineage>
        <taxon>Bacteria</taxon>
        <taxon>Pseudomonadati</taxon>
        <taxon>Pseudomonadota</taxon>
        <taxon>Alphaproteobacteria</taxon>
        <taxon>Hyphomicrobiales</taxon>
        <taxon>Nitrobacteraceae</taxon>
        <taxon>Bradyrhizobium</taxon>
    </lineage>
</organism>
<keyword evidence="1" id="KW-0805">Transcription regulation</keyword>
<dbReference type="Pfam" id="PF09339">
    <property type="entry name" value="HTH_IclR"/>
    <property type="match status" value="1"/>
</dbReference>
<dbReference type="SMART" id="SM00346">
    <property type="entry name" value="HTH_ICLR"/>
    <property type="match status" value="1"/>
</dbReference>
<evidence type="ECO:0000259" key="5">
    <source>
        <dbReference type="PROSITE" id="PS51077"/>
    </source>
</evidence>
<feature type="compositionally biased region" description="Basic residues" evidence="4">
    <location>
        <begin position="1"/>
        <end position="12"/>
    </location>
</feature>
<sequence>MPPISGKKRPGIPKKSGTPRGIQSIEIGMQVLNALAASTGPLHLRDVAKASKTSASKAYRYLVSLSEAGLVRQDPDTAQYDLGPFCCDIGLSVLKRINGIEVVTEALAAVVNEIHRDVHATVWTDSGPMVIRWLEGSPGVAIKVRSGVVLPVLTTATGRVWASYLPAQTTKPMIDSELTRLEHTESSSKEDLLQRYRDRIDAVRQFGLARSQGERRTGIDALSGPIHGPEGIAFAVTVMGSHRDFDLSYQGKPAQTLKTILNTASRSLQGFSSAEAAEK</sequence>